<reference evidence="1 5" key="1">
    <citation type="submission" date="2018-06" db="EMBL/GenBank/DDBJ databases">
        <authorList>
            <consortium name="Pathogen Informatics"/>
            <person name="Doyle S."/>
        </authorList>
    </citation>
    <scope>NUCLEOTIDE SEQUENCE [LARGE SCALE GENOMIC DNA]</scope>
    <source>
        <strain evidence="1 5">NCTC11460</strain>
    </source>
</reference>
<evidence type="ECO:0000313" key="4">
    <source>
        <dbReference type="EMBL" id="SUB62175.1"/>
    </source>
</evidence>
<evidence type="ECO:0000313" key="2">
    <source>
        <dbReference type="EMBL" id="SUB62157.1"/>
    </source>
</evidence>
<dbReference type="EMBL" id="UGTB01000004">
    <property type="protein sequence ID" value="SUB62167.1"/>
    <property type="molecule type" value="Genomic_DNA"/>
</dbReference>
<dbReference type="EMBL" id="UGTB01000004">
    <property type="protein sequence ID" value="SUB60168.1"/>
    <property type="molecule type" value="Genomic_DNA"/>
</dbReference>
<dbReference type="Proteomes" id="UP000255101">
    <property type="component" value="Unassembled WGS sequence"/>
</dbReference>
<name>A0A379CD96_9FIRM</name>
<dbReference type="RefSeq" id="WP_019595613.1">
    <property type="nucleotide sequence ID" value="NZ_FOVA01000007.1"/>
</dbReference>
<organism evidence="1 5">
    <name type="scientific">Peptostreptococcus anaerobius</name>
    <dbReference type="NCBI Taxonomy" id="1261"/>
    <lineage>
        <taxon>Bacteria</taxon>
        <taxon>Bacillati</taxon>
        <taxon>Bacillota</taxon>
        <taxon>Clostridia</taxon>
        <taxon>Peptostreptococcales</taxon>
        <taxon>Peptostreptococcaceae</taxon>
        <taxon>Peptostreptococcus</taxon>
    </lineage>
</organism>
<evidence type="ECO:0000313" key="1">
    <source>
        <dbReference type="EMBL" id="SUB60168.1"/>
    </source>
</evidence>
<accession>A0A379CD96</accession>
<dbReference type="EMBL" id="UGTB01000004">
    <property type="protein sequence ID" value="SUB62157.1"/>
    <property type="molecule type" value="Genomic_DNA"/>
</dbReference>
<dbReference type="AlphaFoldDB" id="A0A379CD96"/>
<dbReference type="EMBL" id="UGTB01000004">
    <property type="protein sequence ID" value="SUB62175.1"/>
    <property type="molecule type" value="Genomic_DNA"/>
</dbReference>
<proteinExistence type="predicted"/>
<gene>
    <name evidence="1" type="ORF">NCTC11460_00045</name>
    <name evidence="2" type="ORF">NCTC11460_02165</name>
    <name evidence="3" type="ORF">NCTC11460_02175</name>
    <name evidence="4" type="ORF">NCTC11460_02183</name>
</gene>
<evidence type="ECO:0000313" key="5">
    <source>
        <dbReference type="Proteomes" id="UP000255101"/>
    </source>
</evidence>
<protein>
    <recommendedName>
        <fullName evidence="6">Phage major capsid protein</fullName>
    </recommendedName>
</protein>
<evidence type="ECO:0000313" key="3">
    <source>
        <dbReference type="EMBL" id="SUB62167.1"/>
    </source>
</evidence>
<sequence>MNKDLKSLALDIYTKKVQTFSTEDGSKIDANDALRKLFDEKTGGDRSPRAFNKIKDEFFEILEVLVTEGTSSITREVFSPIMEFKDTSYGEKPKFVTNNPELFDVSVIAASNDNIRRQRLFNGEVPTTPFDLGLAAYTEYDAFMLGKIDLNNLVDRVVASFNKRIAELIGETFAKGYDSITVDELKVTHSNVEEGKLLELCEKVGNGAVIYGTKIALSKIPGIENFAVDSTDIRNGGFVTKFKGVKCVQLENVYNKDTKKFAIANDTLFVIPEGDKILYGGFEGEAWINDNLDNGHRRLDRQLELSYARKFHLGIAVANRYGAYKIQ</sequence>
<evidence type="ECO:0008006" key="6">
    <source>
        <dbReference type="Google" id="ProtNLM"/>
    </source>
</evidence>